<dbReference type="RefSeq" id="WP_094305286.1">
    <property type="nucleotide sequence ID" value="NZ_NOWT01000021.1"/>
</dbReference>
<dbReference type="EMBL" id="NOWT01000021">
    <property type="protein sequence ID" value="OYD82528.1"/>
    <property type="molecule type" value="Genomic_DNA"/>
</dbReference>
<keyword evidence="1" id="KW-0614">Plasmid</keyword>
<name>A0A235H9U5_AZOBR</name>
<comment type="caution">
    <text evidence="1">The sequence shown here is derived from an EMBL/GenBank/DDBJ whole genome shotgun (WGS) entry which is preliminary data.</text>
</comment>
<organism evidence="1 2">
    <name type="scientific">Azospirillum brasilense</name>
    <dbReference type="NCBI Taxonomy" id="192"/>
    <lineage>
        <taxon>Bacteria</taxon>
        <taxon>Pseudomonadati</taxon>
        <taxon>Pseudomonadota</taxon>
        <taxon>Alphaproteobacteria</taxon>
        <taxon>Rhodospirillales</taxon>
        <taxon>Azospirillaceae</taxon>
        <taxon>Azospirillum</taxon>
    </lineage>
</organism>
<reference evidence="1 2" key="1">
    <citation type="submission" date="2017-07" db="EMBL/GenBank/DDBJ databases">
        <title>Whole genome sequence of Azospirillum brasilense 2A1, a potential biofertilizer strain.</title>
        <authorList>
            <person name="Fontana C.A."/>
            <person name="Toffoli L.M."/>
            <person name="Salazar S.M."/>
            <person name="Puglisi E."/>
            <person name="Pedraza R."/>
            <person name="Bassi D."/>
            <person name="Cocconcelli P.S."/>
        </authorList>
    </citation>
    <scope>NUCLEOTIDE SEQUENCE [LARGE SCALE GENOMIC DNA]</scope>
    <source>
        <strain evidence="1 2">2A1</strain>
        <plasmid evidence="1">unnamed</plasmid>
    </source>
</reference>
<protein>
    <submittedName>
        <fullName evidence="1">Uncharacterized protein</fullName>
    </submittedName>
</protein>
<geneLocation type="plasmid" evidence="1">
    <name>unnamed</name>
</geneLocation>
<sequence length="112" mass="12000">MTKPQFINLTGANGKPLRVRAERIDAFERLISETAVYIGSETYKVTETPEQIDALLGVTAEPVRDAAPELLDVLGMVAVRLRAMGGMTQREQIETADLVDAAIAAATGRGDA</sequence>
<proteinExistence type="predicted"/>
<accession>A0A235H9U5</accession>
<evidence type="ECO:0000313" key="2">
    <source>
        <dbReference type="Proteomes" id="UP000215367"/>
    </source>
</evidence>
<evidence type="ECO:0000313" key="1">
    <source>
        <dbReference type="EMBL" id="OYD82528.1"/>
    </source>
</evidence>
<dbReference type="Proteomes" id="UP000215367">
    <property type="component" value="Unassembled WGS sequence"/>
</dbReference>
<dbReference type="AlphaFoldDB" id="A0A235H9U5"/>
<gene>
    <name evidence="1" type="ORF">CHT98_20235</name>
</gene>